<feature type="transmembrane region" description="Helical" evidence="1">
    <location>
        <begin position="6"/>
        <end position="24"/>
    </location>
</feature>
<gene>
    <name evidence="2" type="ORF">HDID_LOCUS3940</name>
    <name evidence="3" type="ORF">WMSIL1_LOCUS6134</name>
</gene>
<evidence type="ECO:0000256" key="1">
    <source>
        <dbReference type="SAM" id="Phobius"/>
    </source>
</evidence>
<dbReference type="EMBL" id="CABIJS010000221">
    <property type="protein sequence ID" value="VUZ46489.1"/>
    <property type="molecule type" value="Genomic_DNA"/>
</dbReference>
<reference evidence="3 5" key="3">
    <citation type="submission" date="2019-07" db="EMBL/GenBank/DDBJ databases">
        <authorList>
            <person name="Jastrzebski P J."/>
            <person name="Paukszto L."/>
            <person name="Jastrzebski P J."/>
        </authorList>
    </citation>
    <scope>NUCLEOTIDE SEQUENCE [LARGE SCALE GENOMIC DNA]</scope>
    <source>
        <strain evidence="3 5">WMS-il1</strain>
    </source>
</reference>
<dbReference type="EMBL" id="UYSG01001333">
    <property type="protein sequence ID" value="VDL41268.1"/>
    <property type="molecule type" value="Genomic_DNA"/>
</dbReference>
<proteinExistence type="predicted"/>
<feature type="transmembrane region" description="Helical" evidence="1">
    <location>
        <begin position="75"/>
        <end position="100"/>
    </location>
</feature>
<name>A0A0R3SGC3_HYMDI</name>
<feature type="transmembrane region" description="Helical" evidence="1">
    <location>
        <begin position="45"/>
        <end position="69"/>
    </location>
</feature>
<keyword evidence="1" id="KW-0812">Transmembrane</keyword>
<sequence>MTGNVGIPISLFIFVGILAFSITYQDWRCGRLFDKACLDIKPAMPIILALLCAAAILALLAAILYAVYVSTELKGLAIAAALLTVLTVCCNIAAVFYFYLDKVPKTEWYWCQLMAMFGSGLGLGIMICLLGTFCENL</sequence>
<evidence type="ECO:0000313" key="5">
    <source>
        <dbReference type="Proteomes" id="UP000321570"/>
    </source>
</evidence>
<keyword evidence="5" id="KW-1185">Reference proteome</keyword>
<reference evidence="2 4" key="2">
    <citation type="submission" date="2018-11" db="EMBL/GenBank/DDBJ databases">
        <authorList>
            <consortium name="Pathogen Informatics"/>
        </authorList>
    </citation>
    <scope>NUCLEOTIDE SEQUENCE [LARGE SCALE GENOMIC DNA]</scope>
</reference>
<dbReference type="Proteomes" id="UP000274504">
    <property type="component" value="Unassembled WGS sequence"/>
</dbReference>
<evidence type="ECO:0000313" key="3">
    <source>
        <dbReference type="EMBL" id="VUZ46489.1"/>
    </source>
</evidence>
<reference evidence="6" key="1">
    <citation type="submission" date="2017-02" db="UniProtKB">
        <authorList>
            <consortium name="WormBaseParasite"/>
        </authorList>
    </citation>
    <scope>IDENTIFICATION</scope>
</reference>
<keyword evidence="1" id="KW-1133">Transmembrane helix</keyword>
<keyword evidence="1" id="KW-0472">Membrane</keyword>
<evidence type="ECO:0000313" key="4">
    <source>
        <dbReference type="Proteomes" id="UP000274504"/>
    </source>
</evidence>
<protein>
    <submittedName>
        <fullName evidence="6">MARVEL domain-containing protein</fullName>
    </submittedName>
</protein>
<evidence type="ECO:0000313" key="6">
    <source>
        <dbReference type="WBParaSite" id="HDID_0000394201-mRNA-1"/>
    </source>
</evidence>
<evidence type="ECO:0000313" key="2">
    <source>
        <dbReference type="EMBL" id="VDL41268.1"/>
    </source>
</evidence>
<feature type="transmembrane region" description="Helical" evidence="1">
    <location>
        <begin position="112"/>
        <end position="133"/>
    </location>
</feature>
<dbReference type="WBParaSite" id="HDID_0000394201-mRNA-1">
    <property type="protein sequence ID" value="HDID_0000394201-mRNA-1"/>
    <property type="gene ID" value="HDID_0000394201"/>
</dbReference>
<dbReference type="OrthoDB" id="10547931at2759"/>
<accession>A0A0R3SGC3</accession>
<dbReference type="AlphaFoldDB" id="A0A0R3SGC3"/>
<dbReference type="Proteomes" id="UP000321570">
    <property type="component" value="Unassembled WGS sequence"/>
</dbReference>
<organism evidence="6">
    <name type="scientific">Hymenolepis diminuta</name>
    <name type="common">Rat tapeworm</name>
    <dbReference type="NCBI Taxonomy" id="6216"/>
    <lineage>
        <taxon>Eukaryota</taxon>
        <taxon>Metazoa</taxon>
        <taxon>Spiralia</taxon>
        <taxon>Lophotrochozoa</taxon>
        <taxon>Platyhelminthes</taxon>
        <taxon>Cestoda</taxon>
        <taxon>Eucestoda</taxon>
        <taxon>Cyclophyllidea</taxon>
        <taxon>Hymenolepididae</taxon>
        <taxon>Hymenolepis</taxon>
    </lineage>
</organism>